<dbReference type="SUPFAM" id="SSF48371">
    <property type="entry name" value="ARM repeat"/>
    <property type="match status" value="1"/>
</dbReference>
<gene>
    <name evidence="1" type="ORF">S01H4_08003</name>
</gene>
<evidence type="ECO:0000313" key="1">
    <source>
        <dbReference type="EMBL" id="GAG66235.1"/>
    </source>
</evidence>
<dbReference type="EMBL" id="BART01002689">
    <property type="protein sequence ID" value="GAG66235.1"/>
    <property type="molecule type" value="Genomic_DNA"/>
</dbReference>
<dbReference type="Pfam" id="PF08713">
    <property type="entry name" value="DNA_alkylation"/>
    <property type="match status" value="1"/>
</dbReference>
<dbReference type="PANTHER" id="PTHR34070:SF1">
    <property type="entry name" value="DNA ALKYLATION REPAIR PROTEIN"/>
    <property type="match status" value="1"/>
</dbReference>
<proteinExistence type="predicted"/>
<reference evidence="1" key="1">
    <citation type="journal article" date="2014" name="Front. Microbiol.">
        <title>High frequency of phylogenetically diverse reductive dehalogenase-homologous genes in deep subseafloor sedimentary metagenomes.</title>
        <authorList>
            <person name="Kawai M."/>
            <person name="Futagami T."/>
            <person name="Toyoda A."/>
            <person name="Takaki Y."/>
            <person name="Nishi S."/>
            <person name="Hori S."/>
            <person name="Arai W."/>
            <person name="Tsubouchi T."/>
            <person name="Morono Y."/>
            <person name="Uchiyama I."/>
            <person name="Ito T."/>
            <person name="Fujiyama A."/>
            <person name="Inagaki F."/>
            <person name="Takami H."/>
        </authorList>
    </citation>
    <scope>NUCLEOTIDE SEQUENCE</scope>
    <source>
        <strain evidence="1">Expedition CK06-06</strain>
    </source>
</reference>
<dbReference type="AlphaFoldDB" id="X0Z9Z1"/>
<organism evidence="1">
    <name type="scientific">marine sediment metagenome</name>
    <dbReference type="NCBI Taxonomy" id="412755"/>
    <lineage>
        <taxon>unclassified sequences</taxon>
        <taxon>metagenomes</taxon>
        <taxon>ecological metagenomes</taxon>
    </lineage>
</organism>
<dbReference type="Gene3D" id="1.20.1660.10">
    <property type="entry name" value="Hypothetical protein (EF3068)"/>
    <property type="match status" value="1"/>
</dbReference>
<dbReference type="PANTHER" id="PTHR34070">
    <property type="entry name" value="ARMADILLO-TYPE FOLD"/>
    <property type="match status" value="1"/>
</dbReference>
<dbReference type="InterPro" id="IPR014825">
    <property type="entry name" value="DNA_alkylation"/>
</dbReference>
<comment type="caution">
    <text evidence="1">The sequence shown here is derived from an EMBL/GenBank/DDBJ whole genome shotgun (WGS) entry which is preliminary data.</text>
</comment>
<sequence length="149" mass="17930">MESFNLPALENIYRDNVNPENAFFMKKYMKDKFSFLGIKSPERRALTSAFFKNYNRPDINNIKNIVRKLWDMEEREFQYFAMELVEKFIKKFEPDDIELLEFMIVNKSWWDTVDLVAANLVGKHLSNFPGLIEQINKKLIIFFIINIFR</sequence>
<protein>
    <recommendedName>
        <fullName evidence="2">DNA alkylation repair enzyme</fullName>
    </recommendedName>
</protein>
<accession>X0Z9Z1</accession>
<name>X0Z9Z1_9ZZZZ</name>
<dbReference type="InterPro" id="IPR016024">
    <property type="entry name" value="ARM-type_fold"/>
</dbReference>
<evidence type="ECO:0008006" key="2">
    <source>
        <dbReference type="Google" id="ProtNLM"/>
    </source>
</evidence>
<feature type="non-terminal residue" evidence="1">
    <location>
        <position position="149"/>
    </location>
</feature>